<organism evidence="3 4">
    <name type="scientific">Candidatus Falkowbacteria bacterium RIFOXYA2_FULL_47_19</name>
    <dbReference type="NCBI Taxonomy" id="1797994"/>
    <lineage>
        <taxon>Bacteria</taxon>
        <taxon>Candidatus Falkowiibacteriota</taxon>
    </lineage>
</organism>
<protein>
    <recommendedName>
        <fullName evidence="2">UPF0102 protein A2227_00935</fullName>
    </recommendedName>
</protein>
<dbReference type="PANTHER" id="PTHR34039:SF1">
    <property type="entry name" value="UPF0102 PROTEIN YRAN"/>
    <property type="match status" value="1"/>
</dbReference>
<dbReference type="PANTHER" id="PTHR34039">
    <property type="entry name" value="UPF0102 PROTEIN YRAN"/>
    <property type="match status" value="1"/>
</dbReference>
<dbReference type="STRING" id="1797994.A2227_00935"/>
<dbReference type="Pfam" id="PF02021">
    <property type="entry name" value="UPF0102"/>
    <property type="match status" value="1"/>
</dbReference>
<reference evidence="3 4" key="1">
    <citation type="journal article" date="2016" name="Nat. Commun.">
        <title>Thousands of microbial genomes shed light on interconnected biogeochemical processes in an aquifer system.</title>
        <authorList>
            <person name="Anantharaman K."/>
            <person name="Brown C.T."/>
            <person name="Hug L.A."/>
            <person name="Sharon I."/>
            <person name="Castelle C.J."/>
            <person name="Probst A.J."/>
            <person name="Thomas B.C."/>
            <person name="Singh A."/>
            <person name="Wilkins M.J."/>
            <person name="Karaoz U."/>
            <person name="Brodie E.L."/>
            <person name="Williams K.H."/>
            <person name="Hubbard S.S."/>
            <person name="Banfield J.F."/>
        </authorList>
    </citation>
    <scope>NUCLEOTIDE SEQUENCE [LARGE SCALE GENOMIC DNA]</scope>
</reference>
<dbReference type="GO" id="GO:0003676">
    <property type="term" value="F:nucleic acid binding"/>
    <property type="evidence" value="ECO:0007669"/>
    <property type="project" value="InterPro"/>
</dbReference>
<dbReference type="AlphaFoldDB" id="A0A1F5SHA9"/>
<gene>
    <name evidence="3" type="ORF">A2227_00935</name>
</gene>
<comment type="similarity">
    <text evidence="1 2">Belongs to the UPF0102 family.</text>
</comment>
<name>A0A1F5SHA9_9BACT</name>
<dbReference type="EMBL" id="MFGB01000020">
    <property type="protein sequence ID" value="OGF25833.1"/>
    <property type="molecule type" value="Genomic_DNA"/>
</dbReference>
<comment type="caution">
    <text evidence="3">The sequence shown here is derived from an EMBL/GenBank/DDBJ whole genome shotgun (WGS) entry which is preliminary data.</text>
</comment>
<dbReference type="InterPro" id="IPR003509">
    <property type="entry name" value="UPF0102_YraN-like"/>
</dbReference>
<dbReference type="HAMAP" id="MF_00048">
    <property type="entry name" value="UPF0102"/>
    <property type="match status" value="1"/>
</dbReference>
<accession>A0A1F5SHA9</accession>
<dbReference type="Gene3D" id="3.40.1350.10">
    <property type="match status" value="1"/>
</dbReference>
<sequence>MNYKQKIGQYGENLAVEYLNRKNYLIIGRNLRASYQEIDIIAKVKEKTIIIEVKTRVSNSPGLAEENFSRRKINNLMRALKLYALKNEIDPDEIQLDLITIDINRLNKIANIKHYKDVY</sequence>
<dbReference type="InterPro" id="IPR011335">
    <property type="entry name" value="Restrct_endonuc-II-like"/>
</dbReference>
<dbReference type="Proteomes" id="UP000178367">
    <property type="component" value="Unassembled WGS sequence"/>
</dbReference>
<dbReference type="InterPro" id="IPR011856">
    <property type="entry name" value="tRNA_endonuc-like_dom_sf"/>
</dbReference>
<proteinExistence type="inferred from homology"/>
<evidence type="ECO:0000313" key="3">
    <source>
        <dbReference type="EMBL" id="OGF25833.1"/>
    </source>
</evidence>
<evidence type="ECO:0000256" key="2">
    <source>
        <dbReference type="HAMAP-Rule" id="MF_00048"/>
    </source>
</evidence>
<evidence type="ECO:0000256" key="1">
    <source>
        <dbReference type="ARBA" id="ARBA00006738"/>
    </source>
</evidence>
<evidence type="ECO:0000313" key="4">
    <source>
        <dbReference type="Proteomes" id="UP000178367"/>
    </source>
</evidence>
<dbReference type="SUPFAM" id="SSF52980">
    <property type="entry name" value="Restriction endonuclease-like"/>
    <property type="match status" value="1"/>
</dbReference>